<evidence type="ECO:0000313" key="1">
    <source>
        <dbReference type="EMBL" id="KAH7937613.1"/>
    </source>
</evidence>
<dbReference type="EMBL" id="CM023477">
    <property type="protein sequence ID" value="KAH7937613.1"/>
    <property type="molecule type" value="Genomic_DNA"/>
</dbReference>
<sequence>MHHSVANTGGRDELTKLTGILLTGNDSQHDGRRHHGKRHHGKRHHVRSIRWNNDETSLAAASQGASTTASRRGSLTLAATTTNALPQQKPPHELVQGPPGAATQQDALVAGAAGQVAEAMVAMPAGLATQKTSPSSFGGTVNQMDDFLVGRQERQTATAMGNPAQLLPGRAQVVPPPAGNVEQLYVKGNAQYDVACRDPLQPWDVAAAPMGVDNIAAASNPPVHDTIEPTAVVLLFLALGTLAVLIFVTVAFTEARSLDTEPSTEAADMEPLTDFNVHPADEHVTAPITKHAETTAVQANNDQHQKHRSGIDIPEAAHGDGLVKSPKS</sequence>
<keyword evidence="2" id="KW-1185">Reference proteome</keyword>
<proteinExistence type="predicted"/>
<organism evidence="1 2">
    <name type="scientific">Dermacentor silvarum</name>
    <name type="common">Tick</name>
    <dbReference type="NCBI Taxonomy" id="543639"/>
    <lineage>
        <taxon>Eukaryota</taxon>
        <taxon>Metazoa</taxon>
        <taxon>Ecdysozoa</taxon>
        <taxon>Arthropoda</taxon>
        <taxon>Chelicerata</taxon>
        <taxon>Arachnida</taxon>
        <taxon>Acari</taxon>
        <taxon>Parasitiformes</taxon>
        <taxon>Ixodida</taxon>
        <taxon>Ixodoidea</taxon>
        <taxon>Ixodidae</taxon>
        <taxon>Rhipicephalinae</taxon>
        <taxon>Dermacentor</taxon>
    </lineage>
</organism>
<accession>A0ACB8C9M0</accession>
<name>A0ACB8C9M0_DERSI</name>
<comment type="caution">
    <text evidence="1">The sequence shown here is derived from an EMBL/GenBank/DDBJ whole genome shotgun (WGS) entry which is preliminary data.</text>
</comment>
<reference evidence="1" key="1">
    <citation type="submission" date="2020-05" db="EMBL/GenBank/DDBJ databases">
        <title>Large-scale comparative analyses of tick genomes elucidate their genetic diversity and vector capacities.</title>
        <authorList>
            <person name="Jia N."/>
            <person name="Wang J."/>
            <person name="Shi W."/>
            <person name="Du L."/>
            <person name="Sun Y."/>
            <person name="Zhan W."/>
            <person name="Jiang J."/>
            <person name="Wang Q."/>
            <person name="Zhang B."/>
            <person name="Ji P."/>
            <person name="Sakyi L.B."/>
            <person name="Cui X."/>
            <person name="Yuan T."/>
            <person name="Jiang B."/>
            <person name="Yang W."/>
            <person name="Lam T.T.-Y."/>
            <person name="Chang Q."/>
            <person name="Ding S."/>
            <person name="Wang X."/>
            <person name="Zhu J."/>
            <person name="Ruan X."/>
            <person name="Zhao L."/>
            <person name="Wei J."/>
            <person name="Que T."/>
            <person name="Du C."/>
            <person name="Cheng J."/>
            <person name="Dai P."/>
            <person name="Han X."/>
            <person name="Huang E."/>
            <person name="Gao Y."/>
            <person name="Liu J."/>
            <person name="Shao H."/>
            <person name="Ye R."/>
            <person name="Li L."/>
            <person name="Wei W."/>
            <person name="Wang X."/>
            <person name="Wang C."/>
            <person name="Yang T."/>
            <person name="Huo Q."/>
            <person name="Li W."/>
            <person name="Guo W."/>
            <person name="Chen H."/>
            <person name="Zhou L."/>
            <person name="Ni X."/>
            <person name="Tian J."/>
            <person name="Zhou Y."/>
            <person name="Sheng Y."/>
            <person name="Liu T."/>
            <person name="Pan Y."/>
            <person name="Xia L."/>
            <person name="Li J."/>
            <person name="Zhao F."/>
            <person name="Cao W."/>
        </authorList>
    </citation>
    <scope>NUCLEOTIDE SEQUENCE</scope>
    <source>
        <strain evidence="1">Dsil-2018</strain>
    </source>
</reference>
<dbReference type="Proteomes" id="UP000821865">
    <property type="component" value="Chromosome 8"/>
</dbReference>
<evidence type="ECO:0000313" key="2">
    <source>
        <dbReference type="Proteomes" id="UP000821865"/>
    </source>
</evidence>
<gene>
    <name evidence="1" type="ORF">HPB49_013652</name>
</gene>
<protein>
    <submittedName>
        <fullName evidence="1">Uncharacterized protein</fullName>
    </submittedName>
</protein>